<dbReference type="InterPro" id="IPR050570">
    <property type="entry name" value="Cell_wall_metabolism_enzyme"/>
</dbReference>
<dbReference type="Pfam" id="PF01551">
    <property type="entry name" value="Peptidase_M23"/>
    <property type="match status" value="1"/>
</dbReference>
<dbReference type="Pfam" id="PF18421">
    <property type="entry name" value="Peptidase_M23_N"/>
    <property type="match status" value="1"/>
</dbReference>
<dbReference type="SUPFAM" id="SSF51261">
    <property type="entry name" value="Duplicated hybrid motif"/>
    <property type="match status" value="1"/>
</dbReference>
<dbReference type="PANTHER" id="PTHR21666:SF285">
    <property type="entry name" value="M23 FAMILY METALLOPEPTIDASE"/>
    <property type="match status" value="1"/>
</dbReference>
<dbReference type="Gene3D" id="2.60.40.1590">
    <property type="entry name" value="Peptidoglycan hydrolase domains"/>
    <property type="match status" value="1"/>
</dbReference>
<name>A0A9X8D1V4_9BURK</name>
<evidence type="ECO:0000259" key="3">
    <source>
        <dbReference type="Pfam" id="PF18421"/>
    </source>
</evidence>
<feature type="domain" description="Peptidase family M23 N-terminal" evidence="3">
    <location>
        <begin position="60"/>
        <end position="130"/>
    </location>
</feature>
<keyword evidence="1" id="KW-0732">Signal</keyword>
<feature type="signal peptide" evidence="1">
    <location>
        <begin position="1"/>
        <end position="37"/>
    </location>
</feature>
<proteinExistence type="predicted"/>
<evidence type="ECO:0000313" key="4">
    <source>
        <dbReference type="EMBL" id="RIX76305.1"/>
    </source>
</evidence>
<dbReference type="CDD" id="cd12797">
    <property type="entry name" value="M23_peptidase"/>
    <property type="match status" value="1"/>
</dbReference>
<sequence>MHTNSPFSDLPSAALNRRGAVLGALGLLALPTMHANAANPTKTATKKQPTPDVWPHASLVPGGVARLSLGPASTRPKAFAGDVPLLVLGDPIEWTALVGIALAAQPGEASITVRAEGKPERQIAYTVAPKQYREQRLTVAPRTVDLSPEDEARYVKERDHLTGVMATLTDLRPDAALQMRVPVPGRRSSSFGLRRVFNGQSRNPHSGMDIAAGTGTPVRAPLAGKVIDTGDYFFNGGTVWLDHGGGLLTMYCHLSRWDVKVGDVLKVGDTLAAVGATGRVTGPHLHWGVMLNRTMVDPALFVAA</sequence>
<keyword evidence="5" id="KW-1185">Reference proteome</keyword>
<evidence type="ECO:0000256" key="1">
    <source>
        <dbReference type="SAM" id="SignalP"/>
    </source>
</evidence>
<evidence type="ECO:0000259" key="2">
    <source>
        <dbReference type="Pfam" id="PF01551"/>
    </source>
</evidence>
<evidence type="ECO:0000313" key="5">
    <source>
        <dbReference type="Proteomes" id="UP000265619"/>
    </source>
</evidence>
<dbReference type="RefSeq" id="WP_119556457.1">
    <property type="nucleotide sequence ID" value="NZ_QXMN01000033.1"/>
</dbReference>
<gene>
    <name evidence="4" type="ORF">D3H34_22415</name>
</gene>
<reference evidence="4 5" key="1">
    <citation type="submission" date="2018-09" db="EMBL/GenBank/DDBJ databases">
        <title>Acidovorax cavernicola nov. sp. isolated from Gruta de las Maravillas (Aracena, Spain).</title>
        <authorList>
            <person name="Jurado V."/>
            <person name="Gutierrez-Patricio S."/>
            <person name="Gonzalez-Pimentel J.L."/>
            <person name="Miller A.Z."/>
            <person name="Laiz L."/>
            <person name="Saiz-Jimenez C."/>
        </authorList>
    </citation>
    <scope>NUCLEOTIDE SEQUENCE [LARGE SCALE GENOMIC DNA]</scope>
    <source>
        <strain evidence="4 5">1011MAR4D40.2</strain>
    </source>
</reference>
<protein>
    <submittedName>
        <fullName evidence="4">M23 family peptidase</fullName>
    </submittedName>
</protein>
<dbReference type="InterPro" id="IPR016047">
    <property type="entry name" value="M23ase_b-sheet_dom"/>
</dbReference>
<accession>A0A9X8D1V4</accession>
<feature type="domain" description="M23ase beta-sheet core" evidence="2">
    <location>
        <begin position="204"/>
        <end position="298"/>
    </location>
</feature>
<dbReference type="InterPro" id="IPR011055">
    <property type="entry name" value="Dup_hybrid_motif"/>
</dbReference>
<dbReference type="Proteomes" id="UP000265619">
    <property type="component" value="Unassembled WGS sequence"/>
</dbReference>
<organism evidence="4 5">
    <name type="scientific">Acidovorax cavernicola</name>
    <dbReference type="NCBI Taxonomy" id="1675792"/>
    <lineage>
        <taxon>Bacteria</taxon>
        <taxon>Pseudomonadati</taxon>
        <taxon>Pseudomonadota</taxon>
        <taxon>Betaproteobacteria</taxon>
        <taxon>Burkholderiales</taxon>
        <taxon>Comamonadaceae</taxon>
        <taxon>Acidovorax</taxon>
    </lineage>
</organism>
<dbReference type="AlphaFoldDB" id="A0A9X8D1V4"/>
<dbReference type="EMBL" id="QXMN01000033">
    <property type="protein sequence ID" value="RIX76305.1"/>
    <property type="molecule type" value="Genomic_DNA"/>
</dbReference>
<dbReference type="OrthoDB" id="9815245at2"/>
<dbReference type="PANTHER" id="PTHR21666">
    <property type="entry name" value="PEPTIDASE-RELATED"/>
    <property type="match status" value="1"/>
</dbReference>
<comment type="caution">
    <text evidence="4">The sequence shown here is derived from an EMBL/GenBank/DDBJ whole genome shotgun (WGS) entry which is preliminary data.</text>
</comment>
<feature type="chain" id="PRO_5040999329" evidence="1">
    <location>
        <begin position="38"/>
        <end position="304"/>
    </location>
</feature>
<dbReference type="Gene3D" id="2.70.70.10">
    <property type="entry name" value="Glucose Permease (Domain IIA)"/>
    <property type="match status" value="1"/>
</dbReference>
<dbReference type="GO" id="GO:0004222">
    <property type="term" value="F:metalloendopeptidase activity"/>
    <property type="evidence" value="ECO:0007669"/>
    <property type="project" value="TreeGrafter"/>
</dbReference>
<dbReference type="InterPro" id="IPR040487">
    <property type="entry name" value="Peptidase_M23_N"/>
</dbReference>